<keyword evidence="2" id="KW-0012">Acyltransferase</keyword>
<dbReference type="GO" id="GO:0008233">
    <property type="term" value="F:peptidase activity"/>
    <property type="evidence" value="ECO:0007669"/>
    <property type="project" value="UniProtKB-KW"/>
</dbReference>
<keyword evidence="3" id="KW-1185">Reference proteome</keyword>
<dbReference type="InterPro" id="IPR000182">
    <property type="entry name" value="GNAT_dom"/>
</dbReference>
<keyword evidence="2" id="KW-0645">Protease</keyword>
<proteinExistence type="predicted"/>
<dbReference type="EMBL" id="LR134406">
    <property type="protein sequence ID" value="VEH71228.1"/>
    <property type="molecule type" value="Genomic_DNA"/>
</dbReference>
<protein>
    <submittedName>
        <fullName evidence="2">Protease synthase and sporulation negative regulatory protein PAI 1</fullName>
        <ecNumber evidence="2">2.3.1.-</ecNumber>
    </submittedName>
</protein>
<keyword evidence="2" id="KW-0808">Transferase</keyword>
<dbReference type="Gene3D" id="3.40.630.30">
    <property type="match status" value="1"/>
</dbReference>
<sequence>MSESRVRAAQQSDVEALAALAAETFPMACPPEITDKDIAVFVETNLSPERFRAHLDAPLHAVLVHETDEGLDGYLLMMAGDDFLPDPSFGVTHLPAAYLSKCYVRLGSHGGAVSGALLDEAKRIAADDLHVASIWLNTSQDNIRARRFYEKHGFVRVGVKTMPVGDHVCDDYVYEHVLATS</sequence>
<dbReference type="Proteomes" id="UP000273044">
    <property type="component" value="Chromosome"/>
</dbReference>
<accession>A0A448N1E7</accession>
<reference evidence="2 3" key="1">
    <citation type="submission" date="2018-12" db="EMBL/GenBank/DDBJ databases">
        <authorList>
            <consortium name="Pathogen Informatics"/>
        </authorList>
    </citation>
    <scope>NUCLEOTIDE SEQUENCE [LARGE SCALE GENOMIC DNA]</scope>
    <source>
        <strain evidence="2 3">NCTC12967</strain>
    </source>
</reference>
<dbReference type="Pfam" id="PF00583">
    <property type="entry name" value="Acetyltransf_1"/>
    <property type="match status" value="1"/>
</dbReference>
<keyword evidence="2" id="KW-0378">Hydrolase</keyword>
<dbReference type="EC" id="2.3.1.-" evidence="2"/>
<dbReference type="GO" id="GO:0016747">
    <property type="term" value="F:acyltransferase activity, transferring groups other than amino-acyl groups"/>
    <property type="evidence" value="ECO:0007669"/>
    <property type="project" value="InterPro"/>
</dbReference>
<organism evidence="2 3">
    <name type="scientific">Arachnia propionica</name>
    <dbReference type="NCBI Taxonomy" id="1750"/>
    <lineage>
        <taxon>Bacteria</taxon>
        <taxon>Bacillati</taxon>
        <taxon>Actinomycetota</taxon>
        <taxon>Actinomycetes</taxon>
        <taxon>Propionibacteriales</taxon>
        <taxon>Propionibacteriaceae</taxon>
        <taxon>Arachnia</taxon>
    </lineage>
</organism>
<evidence type="ECO:0000259" key="1">
    <source>
        <dbReference type="PROSITE" id="PS51186"/>
    </source>
</evidence>
<evidence type="ECO:0000313" key="3">
    <source>
        <dbReference type="Proteomes" id="UP000273044"/>
    </source>
</evidence>
<dbReference type="SUPFAM" id="SSF55729">
    <property type="entry name" value="Acyl-CoA N-acyltransferases (Nat)"/>
    <property type="match status" value="1"/>
</dbReference>
<evidence type="ECO:0000313" key="2">
    <source>
        <dbReference type="EMBL" id="VEH71228.1"/>
    </source>
</evidence>
<gene>
    <name evidence="2" type="primary">paiA</name>
    <name evidence="2" type="ORF">NCTC12967_02546</name>
</gene>
<feature type="domain" description="N-acetyltransferase" evidence="1">
    <location>
        <begin position="4"/>
        <end position="179"/>
    </location>
</feature>
<dbReference type="RefSeq" id="WP_061788146.1">
    <property type="nucleotide sequence ID" value="NZ_CAJZDL010000002.1"/>
</dbReference>
<name>A0A448N1E7_9ACTN</name>
<dbReference type="AlphaFoldDB" id="A0A448N1E7"/>
<dbReference type="GeneID" id="64407973"/>
<dbReference type="InterPro" id="IPR016181">
    <property type="entry name" value="Acyl_CoA_acyltransferase"/>
</dbReference>
<dbReference type="GO" id="GO:0006508">
    <property type="term" value="P:proteolysis"/>
    <property type="evidence" value="ECO:0007669"/>
    <property type="project" value="UniProtKB-KW"/>
</dbReference>
<dbReference type="PROSITE" id="PS51186">
    <property type="entry name" value="GNAT"/>
    <property type="match status" value="1"/>
</dbReference>